<evidence type="ECO:0000256" key="1">
    <source>
        <dbReference type="ARBA" id="ARBA00004123"/>
    </source>
</evidence>
<dbReference type="PROSITE" id="PS50815">
    <property type="entry name" value="HORMA"/>
    <property type="match status" value="1"/>
</dbReference>
<gene>
    <name evidence="7" type="ORF">LAZ67_19001080</name>
</gene>
<dbReference type="EMBL" id="CP092881">
    <property type="protein sequence ID" value="UYV80628.1"/>
    <property type="molecule type" value="Genomic_DNA"/>
</dbReference>
<comment type="subcellular location">
    <subcellularLocation>
        <location evidence="2">Chromosome</location>
    </subcellularLocation>
    <subcellularLocation>
        <location evidence="1">Nucleus</location>
    </subcellularLocation>
</comment>
<evidence type="ECO:0000259" key="6">
    <source>
        <dbReference type="PROSITE" id="PS50815"/>
    </source>
</evidence>
<dbReference type="PANTHER" id="PTHR48225">
    <property type="entry name" value="HORMA DOMAIN-CONTAINING PROTEIN 1"/>
    <property type="match status" value="1"/>
</dbReference>
<protein>
    <submittedName>
        <fullName evidence="7">HORMAD1</fullName>
    </submittedName>
</protein>
<organism evidence="7 8">
    <name type="scientific">Cordylochernes scorpioides</name>
    <dbReference type="NCBI Taxonomy" id="51811"/>
    <lineage>
        <taxon>Eukaryota</taxon>
        <taxon>Metazoa</taxon>
        <taxon>Ecdysozoa</taxon>
        <taxon>Arthropoda</taxon>
        <taxon>Chelicerata</taxon>
        <taxon>Arachnida</taxon>
        <taxon>Pseudoscorpiones</taxon>
        <taxon>Cheliferoidea</taxon>
        <taxon>Chernetidae</taxon>
        <taxon>Cordylochernes</taxon>
    </lineage>
</organism>
<evidence type="ECO:0000256" key="3">
    <source>
        <dbReference type="ARBA" id="ARBA00022454"/>
    </source>
</evidence>
<name>A0ABY6LHH6_9ARAC</name>
<evidence type="ECO:0000256" key="4">
    <source>
        <dbReference type="ARBA" id="ARBA00023242"/>
    </source>
</evidence>
<dbReference type="InterPro" id="IPR003511">
    <property type="entry name" value="HORMA_dom"/>
</dbReference>
<keyword evidence="4" id="KW-0539">Nucleus</keyword>
<feature type="domain" description="HORMA" evidence="6">
    <location>
        <begin position="1"/>
        <end position="187"/>
    </location>
</feature>
<dbReference type="Gene3D" id="3.30.900.10">
    <property type="entry name" value="HORMA domain"/>
    <property type="match status" value="1"/>
</dbReference>
<evidence type="ECO:0000256" key="2">
    <source>
        <dbReference type="ARBA" id="ARBA00004286"/>
    </source>
</evidence>
<proteinExistence type="predicted"/>
<evidence type="ECO:0000256" key="5">
    <source>
        <dbReference type="ARBA" id="ARBA00023254"/>
    </source>
</evidence>
<accession>A0ABY6LHH6</accession>
<keyword evidence="5" id="KW-0469">Meiosis</keyword>
<dbReference type="SUPFAM" id="SSF56019">
    <property type="entry name" value="The spindle assembly checkpoint protein mad2"/>
    <property type="match status" value="1"/>
</dbReference>
<reference evidence="7 8" key="1">
    <citation type="submission" date="2022-01" db="EMBL/GenBank/DDBJ databases">
        <title>A chromosomal length assembly of Cordylochernes scorpioides.</title>
        <authorList>
            <person name="Zeh D."/>
            <person name="Zeh J."/>
        </authorList>
    </citation>
    <scope>NUCLEOTIDE SEQUENCE [LARGE SCALE GENOMIC DNA]</scope>
    <source>
        <strain evidence="7">IN4F17</strain>
        <tissue evidence="7">Whole Body</tissue>
    </source>
</reference>
<evidence type="ECO:0000313" key="8">
    <source>
        <dbReference type="Proteomes" id="UP001235939"/>
    </source>
</evidence>
<evidence type="ECO:0000313" key="7">
    <source>
        <dbReference type="EMBL" id="UYV80628.1"/>
    </source>
</evidence>
<keyword evidence="8" id="KW-1185">Reference proteome</keyword>
<dbReference type="Pfam" id="PF02301">
    <property type="entry name" value="HORMA"/>
    <property type="match status" value="1"/>
</dbReference>
<dbReference type="InterPro" id="IPR036570">
    <property type="entry name" value="HORMA_dom_sf"/>
</dbReference>
<keyword evidence="3" id="KW-0158">Chromosome</keyword>
<dbReference type="PANTHER" id="PTHR48225:SF7">
    <property type="entry name" value="MEIOSIS-SPECIFIC PROTEIN HOP1"/>
    <property type="match status" value="1"/>
</dbReference>
<dbReference type="Proteomes" id="UP001235939">
    <property type="component" value="Chromosome 19"/>
</dbReference>
<dbReference type="InterPro" id="IPR051294">
    <property type="entry name" value="HORMA_MeioticProgression"/>
</dbReference>
<sequence length="221" mass="25931">MLEMTRTDPEWKDKIITGDETWVYGYDPETKRQSAEWRGQDVQVKLLDKDSEIPEVNYLLQVLENCFKAIEMKYRIIESYTFTFGYDFNETSLTCGQKNSAGGKEIHHSTKELINALPVVTSSLEPVPDHAHMTIRLYYYDEVTPVDYEPEGFEKCTYLQSTFVKEPPVKIDLGKMKTPYHNLKVKITSAQEYTQPNFKQYRKKYKDKIMVQFYQLSPSET</sequence>